<keyword evidence="1" id="KW-0732">Signal</keyword>
<proteinExistence type="predicted"/>
<sequence>MTGFIRLVLAVLAAACAATAAAAPAPADVQPSGSGKYKMYLWSFSPSHKYELEKHLKDGDPLRAVWSTWAQYHHTRDLPLALRNVDAIVRHWNVDSTAKVTYGYAYNNMPAGWWSGMDGLMLPWLLVQLGQEGGRRDLVDLGRKVLKKSLASPLEGGTLWREGNRCWFSEYAWPGMKKSEEFYVLNGHLFSLGAVFELARLLKDKEAAAAYECGMRGMRERLPEFLGAGDHWARYMTTPSTINPSLYLIYEIVQLDSLHAMTGESVFFDEGIRRRALLQRQYPIYAVEKNGRKEVFFSSSGAPHPYQLDPYQRVVRCRGPGGAVSLATFPARDGFDKSAFLSAPVRDFDLTCELYARAGSSEILIYSTSDFVKAGAAAPQPLRYETRDVMLDAVPQKDGSILLQPDIVSAPNGPQYLNTSGRVSLAFRSRPLSPTDLVVLEVEASEPLNYSISLNAAGKTIMRYGKPLKQGRQLVVLSSLGFDEGMHFHAMDGITFYFDTTRLGKQARVKLANLYVVDQYGLYLVHKSTGIPMLSEDPASLVKM</sequence>
<protein>
    <recommendedName>
        <fullName evidence="2">D-glucuronyl C5-epimerase C-terminal domain-containing protein</fullName>
    </recommendedName>
</protein>
<reference evidence="3 4" key="1">
    <citation type="submission" date="2020-10" db="EMBL/GenBank/DDBJ databases">
        <title>Ramlibacter sp. HM2 16S ribosomal RNA gene Genome sequencing and assembly.</title>
        <authorList>
            <person name="Kang M."/>
        </authorList>
    </citation>
    <scope>NUCLEOTIDE SEQUENCE [LARGE SCALE GENOMIC DNA]</scope>
    <source>
        <strain evidence="3 4">HM2</strain>
    </source>
</reference>
<organism evidence="3 4">
    <name type="scientific">Ramlibacter pallidus</name>
    <dbReference type="NCBI Taxonomy" id="2780087"/>
    <lineage>
        <taxon>Bacteria</taxon>
        <taxon>Pseudomonadati</taxon>
        <taxon>Pseudomonadota</taxon>
        <taxon>Betaproteobacteria</taxon>
        <taxon>Burkholderiales</taxon>
        <taxon>Comamonadaceae</taxon>
        <taxon>Ramlibacter</taxon>
    </lineage>
</organism>
<dbReference type="InterPro" id="IPR010598">
    <property type="entry name" value="C5-epim_C"/>
</dbReference>
<evidence type="ECO:0000259" key="2">
    <source>
        <dbReference type="Pfam" id="PF06662"/>
    </source>
</evidence>
<comment type="caution">
    <text evidence="3">The sequence shown here is derived from an EMBL/GenBank/DDBJ whole genome shotgun (WGS) entry which is preliminary data.</text>
</comment>
<evidence type="ECO:0000313" key="4">
    <source>
        <dbReference type="Proteomes" id="UP000806285"/>
    </source>
</evidence>
<feature type="domain" description="D-glucuronyl C5-epimerase C-terminal" evidence="2">
    <location>
        <begin position="96"/>
        <end position="270"/>
    </location>
</feature>
<dbReference type="Proteomes" id="UP000806285">
    <property type="component" value="Unassembled WGS sequence"/>
</dbReference>
<dbReference type="EMBL" id="JADDIV010000002">
    <property type="protein sequence ID" value="MBE7367237.1"/>
    <property type="molecule type" value="Genomic_DNA"/>
</dbReference>
<name>A0ABR9S1R4_9BURK</name>
<evidence type="ECO:0000256" key="1">
    <source>
        <dbReference type="SAM" id="SignalP"/>
    </source>
</evidence>
<dbReference type="RefSeq" id="WP_193675858.1">
    <property type="nucleotide sequence ID" value="NZ_JADDIV010000002.1"/>
</dbReference>
<evidence type="ECO:0000313" key="3">
    <source>
        <dbReference type="EMBL" id="MBE7367237.1"/>
    </source>
</evidence>
<feature type="signal peptide" evidence="1">
    <location>
        <begin position="1"/>
        <end position="22"/>
    </location>
</feature>
<gene>
    <name evidence="3" type="ORF">IM787_06660</name>
</gene>
<dbReference type="Pfam" id="PF06662">
    <property type="entry name" value="C5-epim_C"/>
    <property type="match status" value="1"/>
</dbReference>
<accession>A0ABR9S1R4</accession>
<feature type="chain" id="PRO_5046583941" description="D-glucuronyl C5-epimerase C-terminal domain-containing protein" evidence="1">
    <location>
        <begin position="23"/>
        <end position="544"/>
    </location>
</feature>
<keyword evidence="4" id="KW-1185">Reference proteome</keyword>